<dbReference type="InterPro" id="IPR051045">
    <property type="entry name" value="TonB-dependent_transducer"/>
</dbReference>
<evidence type="ECO:0000256" key="1">
    <source>
        <dbReference type="SAM" id="Phobius"/>
    </source>
</evidence>
<dbReference type="InterPro" id="IPR037682">
    <property type="entry name" value="TonB_C"/>
</dbReference>
<dbReference type="RefSeq" id="WP_146382279.1">
    <property type="nucleotide sequence ID" value="NZ_VOEJ01000005.1"/>
</dbReference>
<reference evidence="3 4" key="1">
    <citation type="submission" date="2019-07" db="EMBL/GenBank/DDBJ databases">
        <authorList>
            <person name="Kim J."/>
        </authorList>
    </citation>
    <scope>NUCLEOTIDE SEQUENCE [LARGE SCALE GENOMIC DNA]</scope>
    <source>
        <strain evidence="4">dk17</strain>
    </source>
</reference>
<evidence type="ECO:0000259" key="2">
    <source>
        <dbReference type="PROSITE" id="PS52015"/>
    </source>
</evidence>
<evidence type="ECO:0000313" key="3">
    <source>
        <dbReference type="EMBL" id="TWR29097.1"/>
    </source>
</evidence>
<name>A0A563UCJ8_9SPHI</name>
<accession>A0A563UCJ8</accession>
<dbReference type="OrthoDB" id="649093at2"/>
<dbReference type="Gene3D" id="3.30.1150.10">
    <property type="match status" value="1"/>
</dbReference>
<dbReference type="SUPFAM" id="SSF74653">
    <property type="entry name" value="TolA/TonB C-terminal domain"/>
    <property type="match status" value="1"/>
</dbReference>
<dbReference type="EMBL" id="VOEJ01000005">
    <property type="protein sequence ID" value="TWR29097.1"/>
    <property type="molecule type" value="Genomic_DNA"/>
</dbReference>
<feature type="transmembrane region" description="Helical" evidence="1">
    <location>
        <begin position="6"/>
        <end position="24"/>
    </location>
</feature>
<sequence>MIWLTYLLEANIYLGVFYLCYCLLLNRDTHYNLSRIYLLAACILAFVLPFTQLSILKPAEPQPTFAPVVTMVAQPVQQFAPLQAQQSQISFNSQDILLFAYAAGVTVALFIFAIRLYKLFRLSQMGSSERLGRYRIIYLEHDNSAFSFFNYLFLSKNIAQSATILNHEMVHIKQRHSADIIFIELLKVVNWFNPFIYLTERSLKTIHEYIADEQTAAHEQDALTYSSFLLQNAYGLQGSSIAHSFFNYNLLKKRIIMLNQKRSGRLARLKYLAVVPLCGGMLCTSTLVFSKDYGLIDLSLKTAEKTSPNTIKYLKIRDEVKDITAYSDNVTVTENGVKRTYLAKSITDADIANLLKTQNLKIEVIEVDSKTKLQIPRVEMPDTAINTTNRAAMLEFNKALSKKINYSKAARNNHIAGRVIARFDVKDAKISGVSIVRGINGDPDNEVKNALENYSGPIKLKSGSYSIPVLFAIVDAKGNVIQSAPSAKTIKRLPPPPPPVPATRSTSAVMGLNEIVVTGYGTGSALPPPPPPPAVERVNKPAANYPPPPPPIESIYINLIKYMGKHVRYPAAARDNNVNGDVLLSLSLDGNHKITDVKVVKGIGYGCDEEAARALKSYEGIINKPAGTYQLMTTFALVSEDELSKSYIPKAIDSKIINQRNFIGQALITSSVKTSATKPTTNGRIDEKPAGISNKSRALISAAQNERIPLMIVNGKKFIPPAIKDGQTYQITTEDSLKYYPPNNAIALQRWGTDAQYGTNEFFGRFTYVVKDRELVK</sequence>
<dbReference type="Pfam" id="PF05569">
    <property type="entry name" value="Peptidase_M56"/>
    <property type="match status" value="1"/>
</dbReference>
<dbReference type="CDD" id="cd07341">
    <property type="entry name" value="M56_BlaR1_MecR1_like"/>
    <property type="match status" value="1"/>
</dbReference>
<proteinExistence type="predicted"/>
<organism evidence="3 4">
    <name type="scientific">Mucilaginibacter pallidiroseus</name>
    <dbReference type="NCBI Taxonomy" id="2599295"/>
    <lineage>
        <taxon>Bacteria</taxon>
        <taxon>Pseudomonadati</taxon>
        <taxon>Bacteroidota</taxon>
        <taxon>Sphingobacteriia</taxon>
        <taxon>Sphingobacteriales</taxon>
        <taxon>Sphingobacteriaceae</taxon>
        <taxon>Mucilaginibacter</taxon>
    </lineage>
</organism>
<keyword evidence="1" id="KW-0472">Membrane</keyword>
<dbReference type="PANTHER" id="PTHR33446:SF2">
    <property type="entry name" value="PROTEIN TONB"/>
    <property type="match status" value="1"/>
</dbReference>
<dbReference type="AlphaFoldDB" id="A0A563UCJ8"/>
<evidence type="ECO:0000313" key="4">
    <source>
        <dbReference type="Proteomes" id="UP000320042"/>
    </source>
</evidence>
<feature type="transmembrane region" description="Helical" evidence="1">
    <location>
        <begin position="36"/>
        <end position="55"/>
    </location>
</feature>
<keyword evidence="1" id="KW-0812">Transmembrane</keyword>
<protein>
    <recommendedName>
        <fullName evidence="2">TonB C-terminal domain-containing protein</fullName>
    </recommendedName>
</protein>
<dbReference type="PANTHER" id="PTHR33446">
    <property type="entry name" value="PROTEIN TONB-RELATED"/>
    <property type="match status" value="1"/>
</dbReference>
<feature type="domain" description="TonB C-terminal" evidence="2">
    <location>
        <begin position="554"/>
        <end position="644"/>
    </location>
</feature>
<dbReference type="GO" id="GO:0055085">
    <property type="term" value="P:transmembrane transport"/>
    <property type="evidence" value="ECO:0007669"/>
    <property type="project" value="InterPro"/>
</dbReference>
<dbReference type="PROSITE" id="PS52015">
    <property type="entry name" value="TONB_CTD"/>
    <property type="match status" value="1"/>
</dbReference>
<feature type="transmembrane region" description="Helical" evidence="1">
    <location>
        <begin position="271"/>
        <end position="289"/>
    </location>
</feature>
<dbReference type="Pfam" id="PF03544">
    <property type="entry name" value="TonB_C"/>
    <property type="match status" value="1"/>
</dbReference>
<comment type="caution">
    <text evidence="3">The sequence shown here is derived from an EMBL/GenBank/DDBJ whole genome shotgun (WGS) entry which is preliminary data.</text>
</comment>
<dbReference type="InterPro" id="IPR008756">
    <property type="entry name" value="Peptidase_M56"/>
</dbReference>
<keyword evidence="1" id="KW-1133">Transmembrane helix</keyword>
<feature type="transmembrane region" description="Helical" evidence="1">
    <location>
        <begin position="96"/>
        <end position="117"/>
    </location>
</feature>
<gene>
    <name evidence="3" type="ORF">FPZ43_12620</name>
</gene>
<dbReference type="Proteomes" id="UP000320042">
    <property type="component" value="Unassembled WGS sequence"/>
</dbReference>
<keyword evidence="4" id="KW-1185">Reference proteome</keyword>